<comment type="function">
    <text evidence="12">Catalyzes the conversion of D-ribulose 5-phosphate to formate and 3,4-dihydroxy-2-butanone 4-phosphate.</text>
</comment>
<accession>A0A316U995</accession>
<dbReference type="OrthoDB" id="60371at2759"/>
<protein>
    <recommendedName>
        <fullName evidence="4 12">3,4-dihydroxy-2-butanone 4-phosphate synthase</fullName>
        <shortName evidence="12">DHBP synthase</shortName>
        <ecNumber evidence="3 12">4.1.99.12</ecNumber>
    </recommendedName>
</protein>
<dbReference type="GO" id="GO:0008686">
    <property type="term" value="F:3,4-dihydroxy-2-butanone-4-phosphate synthase activity"/>
    <property type="evidence" value="ECO:0007669"/>
    <property type="project" value="UniProtKB-EC"/>
</dbReference>
<dbReference type="GO" id="GO:0005829">
    <property type="term" value="C:cytosol"/>
    <property type="evidence" value="ECO:0007669"/>
    <property type="project" value="TreeGrafter"/>
</dbReference>
<dbReference type="Pfam" id="PF00926">
    <property type="entry name" value="DHBP_synthase"/>
    <property type="match status" value="1"/>
</dbReference>
<dbReference type="NCBIfam" id="TIGR00506">
    <property type="entry name" value="ribB"/>
    <property type="match status" value="1"/>
</dbReference>
<comment type="subunit">
    <text evidence="2 12">Homodimer.</text>
</comment>
<dbReference type="Proteomes" id="UP000245942">
    <property type="component" value="Unassembled WGS sequence"/>
</dbReference>
<feature type="region of interest" description="Disordered" evidence="13">
    <location>
        <begin position="1"/>
        <end position="37"/>
    </location>
</feature>
<dbReference type="GO" id="GO:0009231">
    <property type="term" value="P:riboflavin biosynthetic process"/>
    <property type="evidence" value="ECO:0007669"/>
    <property type="project" value="UniProtKB-UniPathway"/>
</dbReference>
<comment type="catalytic activity">
    <reaction evidence="12">
        <text>D-ribulose 5-phosphate = (2S)-2-hydroxy-3-oxobutyl phosphate + formate + H(+)</text>
        <dbReference type="Rhea" id="RHEA:18457"/>
        <dbReference type="ChEBI" id="CHEBI:15378"/>
        <dbReference type="ChEBI" id="CHEBI:15740"/>
        <dbReference type="ChEBI" id="CHEBI:58121"/>
        <dbReference type="ChEBI" id="CHEBI:58830"/>
        <dbReference type="EC" id="4.1.99.12"/>
    </reaction>
</comment>
<dbReference type="GO" id="GO:0046872">
    <property type="term" value="F:metal ion binding"/>
    <property type="evidence" value="ECO:0007669"/>
    <property type="project" value="UniProtKB-KW"/>
</dbReference>
<evidence type="ECO:0000256" key="9">
    <source>
        <dbReference type="ARBA" id="ARBA00023211"/>
    </source>
</evidence>
<keyword evidence="9 12" id="KW-0464">Manganese</keyword>
<dbReference type="GO" id="GO:0005758">
    <property type="term" value="C:mitochondrial intermembrane space"/>
    <property type="evidence" value="ECO:0007669"/>
    <property type="project" value="TreeGrafter"/>
</dbReference>
<comment type="cofactor">
    <cofactor evidence="12">
        <name>Mg(2+)</name>
        <dbReference type="ChEBI" id="CHEBI:18420"/>
    </cofactor>
    <cofactor evidence="12">
        <name>Mn(2+)</name>
        <dbReference type="ChEBI" id="CHEBI:29035"/>
    </cofactor>
    <text evidence="12">Binds 2 divalent metal cations per subunit. Magnesium or manganese.</text>
</comment>
<keyword evidence="8" id="KW-0318">Glutathionylation</keyword>
<evidence type="ECO:0000256" key="6">
    <source>
        <dbReference type="ARBA" id="ARBA00022723"/>
    </source>
</evidence>
<evidence type="ECO:0000256" key="13">
    <source>
        <dbReference type="SAM" id="MobiDB-lite"/>
    </source>
</evidence>
<evidence type="ECO:0000256" key="7">
    <source>
        <dbReference type="ARBA" id="ARBA00022842"/>
    </source>
</evidence>
<dbReference type="GeneID" id="37012002"/>
<keyword evidence="5 12" id="KW-0686">Riboflavin biosynthesis</keyword>
<reference evidence="14 15" key="1">
    <citation type="journal article" date="2018" name="Mol. Biol. Evol.">
        <title>Broad Genomic Sampling Reveals a Smut Pathogenic Ancestry of the Fungal Clade Ustilaginomycotina.</title>
        <authorList>
            <person name="Kijpornyongpan T."/>
            <person name="Mondo S.J."/>
            <person name="Barry K."/>
            <person name="Sandor L."/>
            <person name="Lee J."/>
            <person name="Lipzen A."/>
            <person name="Pangilinan J."/>
            <person name="LaButti K."/>
            <person name="Hainaut M."/>
            <person name="Henrissat B."/>
            <person name="Grigoriev I.V."/>
            <person name="Spatafora J.W."/>
            <person name="Aime M.C."/>
        </authorList>
    </citation>
    <scope>NUCLEOTIDE SEQUENCE [LARGE SCALE GENOMIC DNA]</scope>
    <source>
        <strain evidence="14 15">MCA 4718</strain>
    </source>
</reference>
<evidence type="ECO:0000256" key="3">
    <source>
        <dbReference type="ARBA" id="ARBA00012153"/>
    </source>
</evidence>
<comment type="similarity">
    <text evidence="11 12">Belongs to the DHBP synthase family.</text>
</comment>
<dbReference type="PANTHER" id="PTHR21327">
    <property type="entry name" value="GTP CYCLOHYDROLASE II-RELATED"/>
    <property type="match status" value="1"/>
</dbReference>
<feature type="compositionally biased region" description="Low complexity" evidence="13">
    <location>
        <begin position="7"/>
        <end position="33"/>
    </location>
</feature>
<dbReference type="AlphaFoldDB" id="A0A316U995"/>
<comment type="pathway">
    <text evidence="1 12">Cofactor biosynthesis; riboflavin biosynthesis; 2-hydroxy-3-oxobutyl phosphate from D-ribulose 5-phosphate: step 1/1.</text>
</comment>
<keyword evidence="10 12" id="KW-0456">Lyase</keyword>
<evidence type="ECO:0000256" key="1">
    <source>
        <dbReference type="ARBA" id="ARBA00004904"/>
    </source>
</evidence>
<evidence type="ECO:0000256" key="8">
    <source>
        <dbReference type="ARBA" id="ARBA00023206"/>
    </source>
</evidence>
<gene>
    <name evidence="14" type="ORF">BCV69DRAFT_247938</name>
</gene>
<evidence type="ECO:0000256" key="12">
    <source>
        <dbReference type="RuleBase" id="RU003843"/>
    </source>
</evidence>
<evidence type="ECO:0000256" key="2">
    <source>
        <dbReference type="ARBA" id="ARBA00011738"/>
    </source>
</evidence>
<evidence type="ECO:0000256" key="11">
    <source>
        <dbReference type="ARBA" id="ARBA00060730"/>
    </source>
</evidence>
<dbReference type="EC" id="4.1.99.12" evidence="3 12"/>
<keyword evidence="6 12" id="KW-0479">Metal-binding</keyword>
<sequence>MATVNGASSSSSSTSTSLPSAAPLSSSSSSTPSHPKFDSIDSAVAEIGRGNFVVVLDDEDRENEGDLIIAADKVTTEQMAWLIRHSSGFVCISLHPSRIAALNLPMMFPNNQEPNKTAYTVTVDYKHNTTTGISAHDRALTSRMLAATGTDAKGEAAGARANAQDFTRPGHLCPLRYTEGGVRVRRGHTEAAVDLATAANLPPAALLCELVDPDSPQGSIASRDACFKFARQHDLKIITIDALKAWREEKEGPLPAELVKIAGSAKQRGVDLQEQSVVGPRA</sequence>
<keyword evidence="7 12" id="KW-0460">Magnesium</keyword>
<dbReference type="STRING" id="1684307.A0A316U995"/>
<dbReference type="SUPFAM" id="SSF55821">
    <property type="entry name" value="YrdC/RibB"/>
    <property type="match status" value="1"/>
</dbReference>
<keyword evidence="15" id="KW-1185">Reference proteome</keyword>
<organism evidence="14 15">
    <name type="scientific">Pseudomicrostroma glucosiphilum</name>
    <dbReference type="NCBI Taxonomy" id="1684307"/>
    <lineage>
        <taxon>Eukaryota</taxon>
        <taxon>Fungi</taxon>
        <taxon>Dikarya</taxon>
        <taxon>Basidiomycota</taxon>
        <taxon>Ustilaginomycotina</taxon>
        <taxon>Exobasidiomycetes</taxon>
        <taxon>Microstromatales</taxon>
        <taxon>Microstromatales incertae sedis</taxon>
        <taxon>Pseudomicrostroma</taxon>
    </lineage>
</organism>
<dbReference type="InterPro" id="IPR000422">
    <property type="entry name" value="DHBP_synthase_RibB"/>
</dbReference>
<name>A0A316U995_9BASI</name>
<dbReference type="FunFam" id="3.90.870.10:FF:000002">
    <property type="entry name" value="3,4-dihydroxy-2-butanone 4-phosphate synthase"/>
    <property type="match status" value="1"/>
</dbReference>
<evidence type="ECO:0000256" key="4">
    <source>
        <dbReference type="ARBA" id="ARBA00018836"/>
    </source>
</evidence>
<proteinExistence type="inferred from homology"/>
<dbReference type="InterPro" id="IPR017945">
    <property type="entry name" value="DHBP_synth_RibB-like_a/b_dom"/>
</dbReference>
<evidence type="ECO:0000256" key="5">
    <source>
        <dbReference type="ARBA" id="ARBA00022619"/>
    </source>
</evidence>
<dbReference type="PANTHER" id="PTHR21327:SF18">
    <property type="entry name" value="3,4-DIHYDROXY-2-BUTANONE 4-PHOSPHATE SYNTHASE"/>
    <property type="match status" value="1"/>
</dbReference>
<dbReference type="UniPathway" id="UPA00275">
    <property type="reaction ID" value="UER00399"/>
</dbReference>
<dbReference type="EMBL" id="KZ819325">
    <property type="protein sequence ID" value="PWN21408.1"/>
    <property type="molecule type" value="Genomic_DNA"/>
</dbReference>
<dbReference type="RefSeq" id="XP_025348568.1">
    <property type="nucleotide sequence ID" value="XM_025490268.1"/>
</dbReference>
<evidence type="ECO:0000313" key="14">
    <source>
        <dbReference type="EMBL" id="PWN21408.1"/>
    </source>
</evidence>
<evidence type="ECO:0000256" key="10">
    <source>
        <dbReference type="ARBA" id="ARBA00023239"/>
    </source>
</evidence>
<dbReference type="Gene3D" id="3.90.870.10">
    <property type="entry name" value="DHBP synthase"/>
    <property type="match status" value="1"/>
</dbReference>
<evidence type="ECO:0000313" key="15">
    <source>
        <dbReference type="Proteomes" id="UP000245942"/>
    </source>
</evidence>